<comment type="caution">
    <text evidence="4">The sequence shown here is derived from an EMBL/GenBank/DDBJ whole genome shotgun (WGS) entry which is preliminary data.</text>
</comment>
<keyword evidence="1" id="KW-0677">Repeat</keyword>
<sequence length="1201" mass="128189">MKHTAGRWLALLLSWTLLLGLSPTALAAGAEEEGPALTGVMLNHYTLSMAVGQSDTLSATLQMSDGSTLETLPTGYTAVWTVANDRGDEVRVTADGENNLAATVEALALADTNEPVKAVSVTITVTPAGAAQGQQASCQVTVSAAEPPGVTVSPKTMELSPIETAANHTGRLTATVTPASAPQTVAWTSGDGTVATVSDTGVVTAVGAGETKITATANGYQDTCTVQVQGVALDTSEVTKPLRVGGNATLDATIYGSSLQNKTLSWSSSDSTVVKVDKGYLYAMEEGEAIITVQINGTTYVDSVTVKVEQATADVIRASAQTGDPLEFSELESDLQSQSRQVLDKSLSYVSGLSVDTAQGTLYYRYASDGDTGSGVGTGERYYVSPGNGQMSLSDLTFVPKSDFEGTAVIRYTGYASGSEFFQGTIQVSVEMEQDVTYSTSADKAVQFSAADFAQVCRSRTGRDLSYIIFTLPDSSRGTLYYNYLSAQNPGTAVAADGQYKYTGSPNLGDVYFLPAQGTSGEVVFPYTAWDVNGTSYRGRVTVQVSAAVASGDLTYSVARNGRVTFDDSDFNTLSRNLTGYSLERVRFTLPDSDKGTLYYGYTSSGSYTAEVSETRDYYRSSYPYLDNITFVAGTDYTGTVSIPFTAWDVEGNRFYGEVGISVAARGSGTIRYTVLQGGTVKLDDGDFNDLCQELTGGSLRYVRFTLPASSRGTLYYKYTSSGNYESKVSESRSYYRSSSPYLDNITFVPASSYTGTVSIPFTGWNTSSETFAGTLEITVDGTPDPLVYQVTGGDALTFDEEAFDDYCRLATGEGLRYVRFTLPTSTQGTLYYNYRTSTGKYDSKVTSSRNYYLSSSPYLEKVSFVPGDDYAGTFDLSFTGWSTGGRKFTGTVTITVTQGQAGNITYSTAYQPVTLQAEDFVQACAQRGRGSLVSVKFTGADSLYGGYLYDSYGGIHSASSQVRTGTVYYPSSSPRISEVSFVPRVGFQGTVVLTYTGTDSRGGTYQGTVSIQVTPNTTSSHFSDLSGYGWAAAAVDFLYENQVVSGTGNGRYAPGQPITRAEFLVMLDRAFAFPATESKSFPDVPDTAYYAQSVRRGYALGVVSGYPDGTFRPNEVITRESAATMLYRAMQASGWSLSSAGESAMYGYSDWRSVSAYAVTPMATLVQNGLLTGDGQGKLLPTKTMTRAEMAVLLARALTF</sequence>
<feature type="chain" id="PRO_5039214157" evidence="2">
    <location>
        <begin position="28"/>
        <end position="1201"/>
    </location>
</feature>
<feature type="domain" description="SLH" evidence="3">
    <location>
        <begin position="1019"/>
        <end position="1077"/>
    </location>
</feature>
<feature type="signal peptide" evidence="2">
    <location>
        <begin position="1"/>
        <end position="27"/>
    </location>
</feature>
<feature type="domain" description="SLH" evidence="3">
    <location>
        <begin position="1146"/>
        <end position="1201"/>
    </location>
</feature>
<name>A0A9D2MPF7_9FIRM</name>
<dbReference type="PANTHER" id="PTHR43308">
    <property type="entry name" value="OUTER MEMBRANE PROTEIN ALPHA-RELATED"/>
    <property type="match status" value="1"/>
</dbReference>
<dbReference type="Pfam" id="PF02368">
    <property type="entry name" value="Big_2"/>
    <property type="match status" value="1"/>
</dbReference>
<reference evidence="4" key="1">
    <citation type="journal article" date="2021" name="PeerJ">
        <title>Extensive microbial diversity within the chicken gut microbiome revealed by metagenomics and culture.</title>
        <authorList>
            <person name="Gilroy R."/>
            <person name="Ravi A."/>
            <person name="Getino M."/>
            <person name="Pursley I."/>
            <person name="Horton D.L."/>
            <person name="Alikhan N.F."/>
            <person name="Baker D."/>
            <person name="Gharbi K."/>
            <person name="Hall N."/>
            <person name="Watson M."/>
            <person name="Adriaenssens E.M."/>
            <person name="Foster-Nyarko E."/>
            <person name="Jarju S."/>
            <person name="Secka A."/>
            <person name="Antonio M."/>
            <person name="Oren A."/>
            <person name="Chaudhuri R.R."/>
            <person name="La Ragione R."/>
            <person name="Hildebrand F."/>
            <person name="Pallen M.J."/>
        </authorList>
    </citation>
    <scope>NUCLEOTIDE SEQUENCE</scope>
    <source>
        <strain evidence="4">CHK192-8294</strain>
    </source>
</reference>
<evidence type="ECO:0000256" key="2">
    <source>
        <dbReference type="SAM" id="SignalP"/>
    </source>
</evidence>
<organism evidence="4 5">
    <name type="scientific">Candidatus Flavonifractor intestinigallinarum</name>
    <dbReference type="NCBI Taxonomy" id="2838586"/>
    <lineage>
        <taxon>Bacteria</taxon>
        <taxon>Bacillati</taxon>
        <taxon>Bacillota</taxon>
        <taxon>Clostridia</taxon>
        <taxon>Eubacteriales</taxon>
        <taxon>Oscillospiraceae</taxon>
        <taxon>Flavonifractor</taxon>
    </lineage>
</organism>
<accession>A0A9D2MPF7</accession>
<dbReference type="SMART" id="SM00635">
    <property type="entry name" value="BID_2"/>
    <property type="match status" value="3"/>
</dbReference>
<dbReference type="Pfam" id="PF00395">
    <property type="entry name" value="SLH"/>
    <property type="match status" value="3"/>
</dbReference>
<evidence type="ECO:0000313" key="5">
    <source>
        <dbReference type="Proteomes" id="UP000823921"/>
    </source>
</evidence>
<dbReference type="InterPro" id="IPR051465">
    <property type="entry name" value="Cell_Envelope_Struct_Comp"/>
</dbReference>
<reference evidence="4" key="2">
    <citation type="submission" date="2021-04" db="EMBL/GenBank/DDBJ databases">
        <authorList>
            <person name="Gilroy R."/>
        </authorList>
    </citation>
    <scope>NUCLEOTIDE SEQUENCE</scope>
    <source>
        <strain evidence="4">CHK192-8294</strain>
    </source>
</reference>
<feature type="domain" description="SLH" evidence="3">
    <location>
        <begin position="1078"/>
        <end position="1141"/>
    </location>
</feature>
<protein>
    <submittedName>
        <fullName evidence="4">S-layer homology domain-containing protein</fullName>
    </submittedName>
</protein>
<dbReference type="SUPFAM" id="SSF49373">
    <property type="entry name" value="Invasin/intimin cell-adhesion fragments"/>
    <property type="match status" value="2"/>
</dbReference>
<evidence type="ECO:0000313" key="4">
    <source>
        <dbReference type="EMBL" id="HJB80888.1"/>
    </source>
</evidence>
<evidence type="ECO:0000256" key="1">
    <source>
        <dbReference type="ARBA" id="ARBA00022737"/>
    </source>
</evidence>
<evidence type="ECO:0000259" key="3">
    <source>
        <dbReference type="PROSITE" id="PS51272"/>
    </source>
</evidence>
<dbReference type="InterPro" id="IPR003343">
    <property type="entry name" value="Big_2"/>
</dbReference>
<keyword evidence="2" id="KW-0732">Signal</keyword>
<dbReference type="PROSITE" id="PS51272">
    <property type="entry name" value="SLH"/>
    <property type="match status" value="3"/>
</dbReference>
<dbReference type="AlphaFoldDB" id="A0A9D2MPF7"/>
<dbReference type="InterPro" id="IPR008964">
    <property type="entry name" value="Invasin/intimin_cell_adhesion"/>
</dbReference>
<dbReference type="InterPro" id="IPR001119">
    <property type="entry name" value="SLH_dom"/>
</dbReference>
<dbReference type="Proteomes" id="UP000823921">
    <property type="component" value="Unassembled WGS sequence"/>
</dbReference>
<dbReference type="Gene3D" id="2.60.40.1080">
    <property type="match status" value="3"/>
</dbReference>
<gene>
    <name evidence="4" type="ORF">H9712_07875</name>
</gene>
<proteinExistence type="predicted"/>
<dbReference type="EMBL" id="DWXO01000077">
    <property type="protein sequence ID" value="HJB80888.1"/>
    <property type="molecule type" value="Genomic_DNA"/>
</dbReference>